<dbReference type="EMBL" id="JBEOQB010000002">
    <property type="protein sequence ID" value="MEZ0451419.1"/>
    <property type="molecule type" value="Genomic_DNA"/>
</dbReference>
<evidence type="ECO:0000313" key="2">
    <source>
        <dbReference type="EMBL" id="MEZ0451419.1"/>
    </source>
</evidence>
<evidence type="ECO:0000313" key="3">
    <source>
        <dbReference type="Proteomes" id="UP001566204"/>
    </source>
</evidence>
<feature type="transmembrane region" description="Helical" evidence="1">
    <location>
        <begin position="186"/>
        <end position="208"/>
    </location>
</feature>
<organism evidence="2 3">
    <name type="scientific">Sphingobacterium thalpophilum</name>
    <dbReference type="NCBI Taxonomy" id="259"/>
    <lineage>
        <taxon>Bacteria</taxon>
        <taxon>Pseudomonadati</taxon>
        <taxon>Bacteroidota</taxon>
        <taxon>Sphingobacteriia</taxon>
        <taxon>Sphingobacteriales</taxon>
        <taxon>Sphingobacteriaceae</taxon>
        <taxon>Sphingobacterium</taxon>
    </lineage>
</organism>
<reference evidence="2 3" key="1">
    <citation type="submission" date="2024-06" db="EMBL/GenBank/DDBJ databases">
        <title>Soil Sphingobacterium thalpophilum.</title>
        <authorList>
            <person name="Yang J."/>
            <person name="Li J."/>
        </authorList>
    </citation>
    <scope>NUCLEOTIDE SEQUENCE [LARGE SCALE GENOMIC DNA]</scope>
    <source>
        <strain evidence="2 3">22g91tb</strain>
    </source>
</reference>
<feature type="transmembrane region" description="Helical" evidence="1">
    <location>
        <begin position="91"/>
        <end position="113"/>
    </location>
</feature>
<dbReference type="Proteomes" id="UP001566204">
    <property type="component" value="Unassembled WGS sequence"/>
</dbReference>
<accession>A0ABV4HAA0</accession>
<dbReference type="InterPro" id="IPR018750">
    <property type="entry name" value="DUF2306_membrane"/>
</dbReference>
<name>A0ABV4HAA0_9SPHI</name>
<feature type="transmembrane region" description="Helical" evidence="1">
    <location>
        <begin position="119"/>
        <end position="137"/>
    </location>
</feature>
<dbReference type="RefSeq" id="WP_324759851.1">
    <property type="nucleotide sequence ID" value="NZ_CP141191.1"/>
</dbReference>
<feature type="transmembrane region" description="Helical" evidence="1">
    <location>
        <begin position="158"/>
        <end position="180"/>
    </location>
</feature>
<comment type="caution">
    <text evidence="2">The sequence shown here is derived from an EMBL/GenBank/DDBJ whole genome shotgun (WGS) entry which is preliminary data.</text>
</comment>
<feature type="transmembrane region" description="Helical" evidence="1">
    <location>
        <begin position="52"/>
        <end position="70"/>
    </location>
</feature>
<sequence length="235" mass="27516">MLKKVRFSVVQGFWLLIFAYSAALMAEITWRYRSFALDANFLMIKQSEIEALWWYKYAFYVHVCSAILALPAGFTQFNRYLLKRYPRLHRVIGYSYVLSILMLAAPSGLLIGVVANGGILAIISFELLAVGWFYFTWQATRSAFRKNFNAHRDFMLRSFALTCSALTLRFWKVILVYFFQPNPMDVYQIIAWLGWVPNLLLVELIIYFRNRGRQSDRPLETVTPPPSATRFRQFI</sequence>
<gene>
    <name evidence="2" type="ORF">ABTW24_07410</name>
</gene>
<proteinExistence type="predicted"/>
<evidence type="ECO:0000256" key="1">
    <source>
        <dbReference type="SAM" id="Phobius"/>
    </source>
</evidence>
<keyword evidence="1" id="KW-0812">Transmembrane</keyword>
<keyword evidence="3" id="KW-1185">Reference proteome</keyword>
<keyword evidence="1" id="KW-1133">Transmembrane helix</keyword>
<keyword evidence="1" id="KW-0472">Membrane</keyword>
<protein>
    <submittedName>
        <fullName evidence="2">DUF2306 domain-containing protein</fullName>
    </submittedName>
</protein>
<feature type="transmembrane region" description="Helical" evidence="1">
    <location>
        <begin position="12"/>
        <end position="32"/>
    </location>
</feature>
<dbReference type="Pfam" id="PF10067">
    <property type="entry name" value="DUF2306"/>
    <property type="match status" value="1"/>
</dbReference>